<comment type="caution">
    <text evidence="2">The sequence shown here is derived from an EMBL/GenBank/DDBJ whole genome shotgun (WGS) entry which is preliminary data.</text>
</comment>
<dbReference type="Pfam" id="PF13521">
    <property type="entry name" value="AAA_28"/>
    <property type="match status" value="1"/>
</dbReference>
<protein>
    <submittedName>
        <fullName evidence="2">AAA domain-containing protein</fullName>
    </submittedName>
</protein>
<name>A0A421B2H8_9PSEU</name>
<dbReference type="OrthoDB" id="3608333at2"/>
<sequence>MHHFRKRVEPKLLTTLTAELMADADRFTRSPLIAPRLAPVMARQPVLADPFAWEVAEQEEQLSLLWSAVYAARAELLAVERLISLRAERVDVSRAAVTAAWRWAGARAEAISYTTAFAQDLAVDELVALAGWTPALTPAQASRLTEAAAGGASREEFVAHLHGEPGREIYRKHRERLGRHLLREDRREYSLEVLEAFVAEYTAHVHGIRFYNRGIPDGYGWEGFFGLKPTPELEDATNRYRDDAIFVLDPLDTFEDPDDIM</sequence>
<proteinExistence type="predicted"/>
<evidence type="ECO:0000313" key="3">
    <source>
        <dbReference type="Proteomes" id="UP000282454"/>
    </source>
</evidence>
<evidence type="ECO:0000259" key="1">
    <source>
        <dbReference type="Pfam" id="PF13521"/>
    </source>
</evidence>
<keyword evidence="3" id="KW-1185">Reference proteome</keyword>
<dbReference type="RefSeq" id="WP_121391313.1">
    <property type="nucleotide sequence ID" value="NZ_RCDD01000002.1"/>
</dbReference>
<gene>
    <name evidence="2" type="ORF">CLV68_3073</name>
</gene>
<accession>A0A421B2H8</accession>
<feature type="domain" description="NadR/Ttd14 AAA" evidence="1">
    <location>
        <begin position="162"/>
        <end position="258"/>
    </location>
</feature>
<dbReference type="Proteomes" id="UP000282454">
    <property type="component" value="Unassembled WGS sequence"/>
</dbReference>
<dbReference type="EMBL" id="RCDD01000002">
    <property type="protein sequence ID" value="RLK58602.1"/>
    <property type="molecule type" value="Genomic_DNA"/>
</dbReference>
<dbReference type="InterPro" id="IPR038727">
    <property type="entry name" value="NadR/Ttd14_AAA_dom"/>
</dbReference>
<reference evidence="2 3" key="1">
    <citation type="submission" date="2018-10" db="EMBL/GenBank/DDBJ databases">
        <title>Genomic Encyclopedia of Archaeal and Bacterial Type Strains, Phase II (KMG-II): from individual species to whole genera.</title>
        <authorList>
            <person name="Goeker M."/>
        </authorList>
    </citation>
    <scope>NUCLEOTIDE SEQUENCE [LARGE SCALE GENOMIC DNA]</scope>
    <source>
        <strain evidence="2 3">DSM 45657</strain>
    </source>
</reference>
<organism evidence="2 3">
    <name type="scientific">Actinokineospora cianjurensis</name>
    <dbReference type="NCBI Taxonomy" id="585224"/>
    <lineage>
        <taxon>Bacteria</taxon>
        <taxon>Bacillati</taxon>
        <taxon>Actinomycetota</taxon>
        <taxon>Actinomycetes</taxon>
        <taxon>Pseudonocardiales</taxon>
        <taxon>Pseudonocardiaceae</taxon>
        <taxon>Actinokineospora</taxon>
    </lineage>
</organism>
<evidence type="ECO:0000313" key="2">
    <source>
        <dbReference type="EMBL" id="RLK58602.1"/>
    </source>
</evidence>
<dbReference type="AlphaFoldDB" id="A0A421B2H8"/>